<sequence>MNDHDPVFAPTPGVPYPAAGDPAMPLLHFAGATNAGAVGLVIARGADAAGAVTGAEQVLRLALAEPLIRAVEQWLQSAWDPAPVAALEAGALYEAVVRDPALAPPGTRLWVPLGALLARPPEALRAPALAWGSRTAQLVLGTVPAAAAAPLQPGSLLWLPASFGGSGWAVRLIDPARRLPPCPAQFDLPAQRLSVPAAGAGALGVGGAERADEPRVLLQRPVQVPLDHWLGWGPPDAPFHWPVPQPWSAELRLGQAVLAHGGLLPVGAGCGLLVESVARAEVCGT</sequence>
<protein>
    <submittedName>
        <fullName evidence="1">Uncharacterized protein</fullName>
    </submittedName>
</protein>
<reference evidence="1" key="1">
    <citation type="submission" date="2021-03" db="EMBL/GenBank/DDBJ databases">
        <title>Ottowia sp. 27C isolated from the cloaca of a Giant Asian pond turtle (Heosemys grandis).</title>
        <authorList>
            <person name="Spergser J."/>
            <person name="Busse H.-J."/>
        </authorList>
    </citation>
    <scope>NUCLEOTIDE SEQUENCE</scope>
    <source>
        <strain evidence="1">27C</strain>
    </source>
</reference>
<proteinExistence type="predicted"/>
<gene>
    <name evidence="1" type="ORF">J1M35_00735</name>
</gene>
<dbReference type="Proteomes" id="UP000663903">
    <property type="component" value="Chromosome"/>
</dbReference>
<dbReference type="EMBL" id="CP071796">
    <property type="protein sequence ID" value="QTD45488.1"/>
    <property type="molecule type" value="Genomic_DNA"/>
</dbReference>
<dbReference type="KEGG" id="otd:J1M35_00735"/>
<dbReference type="AlphaFoldDB" id="A0A975CFH9"/>
<dbReference type="RefSeq" id="WP_208009236.1">
    <property type="nucleotide sequence ID" value="NZ_CP071796.1"/>
</dbReference>
<organism evidence="1 2">
    <name type="scientific">Ottowia testudinis</name>
    <dbReference type="NCBI Taxonomy" id="2816950"/>
    <lineage>
        <taxon>Bacteria</taxon>
        <taxon>Pseudomonadati</taxon>
        <taxon>Pseudomonadota</taxon>
        <taxon>Betaproteobacteria</taxon>
        <taxon>Burkholderiales</taxon>
        <taxon>Comamonadaceae</taxon>
        <taxon>Ottowia</taxon>
    </lineage>
</organism>
<name>A0A975CFH9_9BURK</name>
<accession>A0A975CFH9</accession>
<evidence type="ECO:0000313" key="1">
    <source>
        <dbReference type="EMBL" id="QTD45488.1"/>
    </source>
</evidence>
<evidence type="ECO:0000313" key="2">
    <source>
        <dbReference type="Proteomes" id="UP000663903"/>
    </source>
</evidence>
<keyword evidence="2" id="KW-1185">Reference proteome</keyword>